<dbReference type="PROSITE" id="PS50075">
    <property type="entry name" value="CARRIER"/>
    <property type="match status" value="1"/>
</dbReference>
<dbReference type="InterPro" id="IPR000873">
    <property type="entry name" value="AMP-dep_synth/lig_dom"/>
</dbReference>
<keyword evidence="1" id="KW-0596">Phosphopantetheine</keyword>
<dbReference type="PANTHER" id="PTHR24096:SF267">
    <property type="entry name" value="MALONATE--COA LIGASE ACSF3, MITOCHONDRIAL"/>
    <property type="match status" value="1"/>
</dbReference>
<dbReference type="InterPro" id="IPR042099">
    <property type="entry name" value="ANL_N_sf"/>
</dbReference>
<keyword evidence="2" id="KW-0597">Phosphoprotein</keyword>
<dbReference type="Gene3D" id="3.30.300.30">
    <property type="match status" value="1"/>
</dbReference>
<protein>
    <submittedName>
        <fullName evidence="4">Thioesterase domain protein</fullName>
    </submittedName>
</protein>
<reference evidence="4" key="1">
    <citation type="submission" date="2016-12" db="EMBL/GenBank/DDBJ databases">
        <title>The genomes of Aspergillus section Nigri reveals drivers in fungal speciation.</title>
        <authorList>
            <consortium name="DOE Joint Genome Institute"/>
            <person name="Vesth T.C."/>
            <person name="Nybo J."/>
            <person name="Theobald S."/>
            <person name="Brandl J."/>
            <person name="Frisvad J.C."/>
            <person name="Nielsen K.F."/>
            <person name="Lyhne E.K."/>
            <person name="Kogle M.E."/>
            <person name="Kuo A."/>
            <person name="Riley R."/>
            <person name="Clum A."/>
            <person name="Nolan M."/>
            <person name="Lipzen A."/>
            <person name="Salamov A."/>
            <person name="Henrissat B."/>
            <person name="Wiebenga A."/>
            <person name="De vries R.P."/>
            <person name="Grigoriev I.V."/>
            <person name="Mortensen U.H."/>
            <person name="Andersen M.R."/>
            <person name="Baker S.E."/>
        </authorList>
    </citation>
    <scope>NUCLEOTIDE SEQUENCE</scope>
    <source>
        <strain evidence="4">CBS 122712</strain>
    </source>
</reference>
<dbReference type="Proteomes" id="UP000246171">
    <property type="component" value="Unassembled WGS sequence"/>
</dbReference>
<evidence type="ECO:0000256" key="2">
    <source>
        <dbReference type="ARBA" id="ARBA00022553"/>
    </source>
</evidence>
<dbReference type="Pfam" id="PF00501">
    <property type="entry name" value="AMP-binding"/>
    <property type="match status" value="1"/>
</dbReference>
<gene>
    <name evidence="4" type="ORF">BO83DRAFT_451954</name>
</gene>
<dbReference type="GeneID" id="37058812"/>
<dbReference type="GO" id="GO:0031177">
    <property type="term" value="F:phosphopantetheine binding"/>
    <property type="evidence" value="ECO:0007669"/>
    <property type="project" value="InterPro"/>
</dbReference>
<comment type="caution">
    <text evidence="4">The sequence shown here is derived from an EMBL/GenBank/DDBJ whole genome shotgun (WGS) entry which is preliminary data.</text>
</comment>
<dbReference type="VEuPathDB" id="FungiDB:BO83DRAFT_451954"/>
<dbReference type="InterPro" id="IPR020845">
    <property type="entry name" value="AMP-binding_CS"/>
</dbReference>
<evidence type="ECO:0000256" key="1">
    <source>
        <dbReference type="ARBA" id="ARBA00022450"/>
    </source>
</evidence>
<evidence type="ECO:0000259" key="3">
    <source>
        <dbReference type="PROSITE" id="PS50075"/>
    </source>
</evidence>
<dbReference type="PANTHER" id="PTHR24096">
    <property type="entry name" value="LONG-CHAIN-FATTY-ACID--COA LIGASE"/>
    <property type="match status" value="1"/>
</dbReference>
<dbReference type="Pfam" id="PF00550">
    <property type="entry name" value="PP-binding"/>
    <property type="match status" value="1"/>
</dbReference>
<dbReference type="InterPro" id="IPR045851">
    <property type="entry name" value="AMP-bd_C_sf"/>
</dbReference>
<keyword evidence="5" id="KW-1185">Reference proteome</keyword>
<dbReference type="GO" id="GO:0031957">
    <property type="term" value="F:very long-chain fatty acid-CoA ligase activity"/>
    <property type="evidence" value="ECO:0007669"/>
    <property type="project" value="TreeGrafter"/>
</dbReference>
<name>A0A317UX89_ASPEC</name>
<dbReference type="InterPro" id="IPR029058">
    <property type="entry name" value="AB_hydrolase_fold"/>
</dbReference>
<dbReference type="Pfam" id="PF00975">
    <property type="entry name" value="Thioesterase"/>
    <property type="match status" value="1"/>
</dbReference>
<proteinExistence type="predicted"/>
<dbReference type="Gene3D" id="1.10.1200.10">
    <property type="entry name" value="ACP-like"/>
    <property type="match status" value="1"/>
</dbReference>
<dbReference type="GO" id="GO:0006633">
    <property type="term" value="P:fatty acid biosynthetic process"/>
    <property type="evidence" value="ECO:0007669"/>
    <property type="project" value="TreeGrafter"/>
</dbReference>
<dbReference type="SUPFAM" id="SSF53474">
    <property type="entry name" value="alpha/beta-Hydrolases"/>
    <property type="match status" value="1"/>
</dbReference>
<evidence type="ECO:0000313" key="4">
    <source>
        <dbReference type="EMBL" id="PWY66654.1"/>
    </source>
</evidence>
<feature type="domain" description="Carrier" evidence="3">
    <location>
        <begin position="571"/>
        <end position="650"/>
    </location>
</feature>
<dbReference type="OrthoDB" id="10253869at2759"/>
<evidence type="ECO:0000313" key="5">
    <source>
        <dbReference type="Proteomes" id="UP000246171"/>
    </source>
</evidence>
<dbReference type="SUPFAM" id="SSF47336">
    <property type="entry name" value="ACP-like"/>
    <property type="match status" value="1"/>
</dbReference>
<dbReference type="SUPFAM" id="SSF56801">
    <property type="entry name" value="Acetyl-CoA synthetase-like"/>
    <property type="match status" value="1"/>
</dbReference>
<dbReference type="InterPro" id="IPR036736">
    <property type="entry name" value="ACP-like_sf"/>
</dbReference>
<dbReference type="Gene3D" id="3.40.50.12780">
    <property type="entry name" value="N-terminal domain of ligase-like"/>
    <property type="match status" value="1"/>
</dbReference>
<dbReference type="EMBL" id="MSFU01000024">
    <property type="protein sequence ID" value="PWY66654.1"/>
    <property type="molecule type" value="Genomic_DNA"/>
</dbReference>
<dbReference type="PROSITE" id="PS00455">
    <property type="entry name" value="AMP_BINDING"/>
    <property type="match status" value="1"/>
</dbReference>
<sequence length="928" mass="103430">MTLGSLLDILRRAADNQGLRGVCSYSSGLSGIGSSTRLKYTELDSLAASNAIQLRRLQCDIKSPVILLHFEDHLDNIIWFWSTLYAGYIPAMSTALPRCEDHRIRHLCHLSEMFESPICLTRKSLQDLFPRKSPLRTVTIESLNDSPADFAAITETSSRVPIGCDGCSPALMMLTSGSTGLPKAVSLTHNQILASLQGKSQSLRVDDTGHSFLNWIRLDHVGSLIEIHLHALFVGYDQVHVPPNEIISRPALFLDLISRHRVARTFAPNFFLADVGRYLEASRGKNGSRFDLKCLRYIVSGGEAVVVSTGAKVSRLLAQHGAPENVIVPGFGMTETCAGCIYSMDFPAYDTCNDNEFAALGRCIIGVEARIVSIATDSILACPGEVGHLELKGPLVFSGYYNNQTATSEAFSPDGWFRTGDTGYIDTDGRINLSGRTKELITVNGVKYAPQQLEAAIEDANIPGIVSDCVICFPFRPRDADTERPCVIYQHSYCVRDVKARYETMTAITHRITMITNVRPYILPLQSIRRTSLGKLPRSNLQREVASGHYKMEEASNRDMIKRHRRSISRPPGSPTEQAIVEELAELLSLPQEDIGIDTDLFELGLTSLTLIRLQHGLRSKLSLNEPIPLATMMAHNTVRGLSETCQHHHQYIPAVKLQPNGNKTPLWLIHPAAGEALIFINMAKLITDRPVYAFRARGFHHKEPYFTSIDECIRTYHSAMKKLQPHGPYAILRYSYGTMLAFELAKYLEKQGDQVQYLACLNRPPYVSPILKRVTWTDCLLSISYFLGLLSLDSYRSLIMELSGLPKQEALARVIEEVDPAQLLALGLNKGGLEQWINVTFSLQEIGREYEPNGIVNAHMNVFHCTPLEFLNVTAEEWKKRLAAWDNFSSQKVELNHVPGDHANVLGPDYVQVFVKRLNEAMALQGL</sequence>
<dbReference type="AlphaFoldDB" id="A0A317UX89"/>
<organism evidence="4 5">
    <name type="scientific">Aspergillus eucalypticola (strain CBS 122712 / IBT 29274)</name>
    <dbReference type="NCBI Taxonomy" id="1448314"/>
    <lineage>
        <taxon>Eukaryota</taxon>
        <taxon>Fungi</taxon>
        <taxon>Dikarya</taxon>
        <taxon>Ascomycota</taxon>
        <taxon>Pezizomycotina</taxon>
        <taxon>Eurotiomycetes</taxon>
        <taxon>Eurotiomycetidae</taxon>
        <taxon>Eurotiales</taxon>
        <taxon>Aspergillaceae</taxon>
        <taxon>Aspergillus</taxon>
        <taxon>Aspergillus subgen. Circumdati</taxon>
    </lineage>
</organism>
<accession>A0A317UX89</accession>
<dbReference type="InterPro" id="IPR009081">
    <property type="entry name" value="PP-bd_ACP"/>
</dbReference>
<dbReference type="SMART" id="SM00823">
    <property type="entry name" value="PKS_PP"/>
    <property type="match status" value="1"/>
</dbReference>
<dbReference type="Gene3D" id="3.40.50.1820">
    <property type="entry name" value="alpha/beta hydrolase"/>
    <property type="match status" value="1"/>
</dbReference>
<dbReference type="RefSeq" id="XP_025385116.1">
    <property type="nucleotide sequence ID" value="XM_025536850.1"/>
</dbReference>
<dbReference type="InterPro" id="IPR020806">
    <property type="entry name" value="PKS_PP-bd"/>
</dbReference>
<dbReference type="InterPro" id="IPR001031">
    <property type="entry name" value="Thioesterase"/>
</dbReference>